<comment type="caution">
    <text evidence="9">The sequence shown here is derived from an EMBL/GenBank/DDBJ whole genome shotgun (WGS) entry which is preliminary data.</text>
</comment>
<comment type="similarity">
    <text evidence="3">Belongs to the protein-tyrosine phosphatase family. Atypical dual-specificity phosphatase Siw14-like subfamily.</text>
</comment>
<evidence type="ECO:0000256" key="6">
    <source>
        <dbReference type="ARBA" id="ARBA00047927"/>
    </source>
</evidence>
<comment type="catalytic activity">
    <reaction evidence="6">
        <text>1,5-bis(diphospho)-1D-myo-inositol 2,3,4,6-tetrakisphosphate + H2O = 1-diphospho-1D-myo-inositol 2,3,4,5,6-pentakisphosphate + phosphate + 2 H(+)</text>
        <dbReference type="Rhea" id="RHEA:79699"/>
        <dbReference type="ChEBI" id="CHEBI:15377"/>
        <dbReference type="ChEBI" id="CHEBI:15378"/>
        <dbReference type="ChEBI" id="CHEBI:43474"/>
        <dbReference type="ChEBI" id="CHEBI:74946"/>
        <dbReference type="ChEBI" id="CHEBI:77983"/>
        <dbReference type="EC" id="3.6.1.52"/>
    </reaction>
    <physiologicalReaction direction="left-to-right" evidence="6">
        <dbReference type="Rhea" id="RHEA:79700"/>
    </physiologicalReaction>
</comment>
<reference evidence="9 10" key="1">
    <citation type="submission" date="2024-04" db="EMBL/GenBank/DDBJ databases">
        <title>Tritrichomonas musculus Genome.</title>
        <authorList>
            <person name="Alves-Ferreira E."/>
            <person name="Grigg M."/>
            <person name="Lorenzi H."/>
            <person name="Galac M."/>
        </authorList>
    </citation>
    <scope>NUCLEOTIDE SEQUENCE [LARGE SCALE GENOMIC DNA]</scope>
    <source>
        <strain evidence="9 10">EAF2021</strain>
    </source>
</reference>
<protein>
    <recommendedName>
        <fullName evidence="1">diphosphoinositol-polyphosphate diphosphatase</fullName>
        <ecNumber evidence="1">3.6.1.52</ecNumber>
    </recommendedName>
</protein>
<comment type="catalytic activity">
    <reaction evidence="5">
        <text>3,5-bis(diphospho)-1D-myo-inositol 1,2,4,6-tetrakisphosphate + H2O = 3-diphospho-1D-myo-inositol 1,2,4,5,6-pentakisphosphate + phosphate + 2 H(+)</text>
        <dbReference type="Rhea" id="RHEA:56312"/>
        <dbReference type="ChEBI" id="CHEBI:15377"/>
        <dbReference type="ChEBI" id="CHEBI:15378"/>
        <dbReference type="ChEBI" id="CHEBI:43474"/>
        <dbReference type="ChEBI" id="CHEBI:140372"/>
        <dbReference type="ChEBI" id="CHEBI:140374"/>
        <dbReference type="EC" id="3.6.1.52"/>
    </reaction>
    <physiologicalReaction direction="left-to-right" evidence="5">
        <dbReference type="Rhea" id="RHEA:56313"/>
    </physiologicalReaction>
</comment>
<dbReference type="SUPFAM" id="SSF52799">
    <property type="entry name" value="(Phosphotyrosine protein) phosphatases II"/>
    <property type="match status" value="1"/>
</dbReference>
<dbReference type="InterPro" id="IPR020428">
    <property type="entry name" value="PFA-DSPs"/>
</dbReference>
<evidence type="ECO:0000313" key="10">
    <source>
        <dbReference type="Proteomes" id="UP001470230"/>
    </source>
</evidence>
<dbReference type="EMBL" id="JAPFFF010000007">
    <property type="protein sequence ID" value="KAK8885553.1"/>
    <property type="molecule type" value="Genomic_DNA"/>
</dbReference>
<evidence type="ECO:0000256" key="3">
    <source>
        <dbReference type="ARBA" id="ARBA00044949"/>
    </source>
</evidence>
<dbReference type="Pfam" id="PF03162">
    <property type="entry name" value="Y_phosphatase2"/>
    <property type="match status" value="1"/>
</dbReference>
<sequence>MTNNLTTNTEEPLVPPTNFSLVCKGIYRGSYPNFRNFSFLKRLGIKSILFLCPEEYSPTNKEFLEKNGIQLFNVQMEGNHEPFKVIPPELIDQALMHLTDVRNHPIYIHCNKGKHRTGTVVGCLRKLQSWTLSSIFEEYRRYAGIKYRALDQQYIELYVPDPSIIEHDHLPDWLKHLQ</sequence>
<comment type="catalytic activity">
    <reaction evidence="4">
        <text>5-diphospho-1D-myo-inositol 1,2,3,4,6-pentakisphosphate + H2O = 1D-myo-inositol hexakisphosphate + phosphate + H(+)</text>
        <dbReference type="Rhea" id="RHEA:22384"/>
        <dbReference type="ChEBI" id="CHEBI:15377"/>
        <dbReference type="ChEBI" id="CHEBI:15378"/>
        <dbReference type="ChEBI" id="CHEBI:43474"/>
        <dbReference type="ChEBI" id="CHEBI:58130"/>
        <dbReference type="ChEBI" id="CHEBI:58628"/>
        <dbReference type="EC" id="3.6.1.52"/>
    </reaction>
    <physiologicalReaction direction="left-to-right" evidence="4">
        <dbReference type="Rhea" id="RHEA:22385"/>
    </physiologicalReaction>
</comment>
<evidence type="ECO:0000256" key="2">
    <source>
        <dbReference type="ARBA" id="ARBA00022801"/>
    </source>
</evidence>
<dbReference type="InterPro" id="IPR004861">
    <property type="entry name" value="Siw14-like"/>
</dbReference>
<name>A0ABR2K3W8_9EUKA</name>
<evidence type="ECO:0000256" key="7">
    <source>
        <dbReference type="ARBA" id="ARBA00048424"/>
    </source>
</evidence>
<keyword evidence="10" id="KW-1185">Reference proteome</keyword>
<feature type="domain" description="Tyrosine-protein phosphatase" evidence="8">
    <location>
        <begin position="18"/>
        <end position="167"/>
    </location>
</feature>
<dbReference type="PROSITE" id="PS00383">
    <property type="entry name" value="TYR_PHOSPHATASE_1"/>
    <property type="match status" value="1"/>
</dbReference>
<evidence type="ECO:0000256" key="4">
    <source>
        <dbReference type="ARBA" id="ARBA00047342"/>
    </source>
</evidence>
<dbReference type="InterPro" id="IPR016130">
    <property type="entry name" value="Tyr_Pase_AS"/>
</dbReference>
<dbReference type="PANTHER" id="PTHR31126">
    <property type="entry name" value="TYROSINE-PROTEIN PHOSPHATASE"/>
    <property type="match status" value="1"/>
</dbReference>
<evidence type="ECO:0000259" key="8">
    <source>
        <dbReference type="PROSITE" id="PS50054"/>
    </source>
</evidence>
<dbReference type="PROSITE" id="PS50054">
    <property type="entry name" value="TYR_PHOSPHATASE_DUAL"/>
    <property type="match status" value="1"/>
</dbReference>
<keyword evidence="2" id="KW-0378">Hydrolase</keyword>
<dbReference type="EC" id="3.6.1.52" evidence="1"/>
<dbReference type="PANTHER" id="PTHR31126:SF48">
    <property type="entry name" value="INOSITOL PHOSPHATASE SIW14"/>
    <property type="match status" value="1"/>
</dbReference>
<accession>A0ABR2K3W8</accession>
<dbReference type="Gene3D" id="3.90.190.10">
    <property type="entry name" value="Protein tyrosine phosphatase superfamily"/>
    <property type="match status" value="1"/>
</dbReference>
<dbReference type="InterPro" id="IPR020422">
    <property type="entry name" value="TYR_PHOSPHATASE_DUAL_dom"/>
</dbReference>
<dbReference type="InterPro" id="IPR029021">
    <property type="entry name" value="Prot-tyrosine_phosphatase-like"/>
</dbReference>
<gene>
    <name evidence="9" type="ORF">M9Y10_041003</name>
</gene>
<dbReference type="PRINTS" id="PR01911">
    <property type="entry name" value="PFDSPHPHTASE"/>
</dbReference>
<evidence type="ECO:0000256" key="5">
    <source>
        <dbReference type="ARBA" id="ARBA00047562"/>
    </source>
</evidence>
<proteinExistence type="inferred from homology"/>
<dbReference type="CDD" id="cd14528">
    <property type="entry name" value="PFA-DSP_Siw14"/>
    <property type="match status" value="1"/>
</dbReference>
<organism evidence="9 10">
    <name type="scientific">Tritrichomonas musculus</name>
    <dbReference type="NCBI Taxonomy" id="1915356"/>
    <lineage>
        <taxon>Eukaryota</taxon>
        <taxon>Metamonada</taxon>
        <taxon>Parabasalia</taxon>
        <taxon>Tritrichomonadida</taxon>
        <taxon>Tritrichomonadidae</taxon>
        <taxon>Tritrichomonas</taxon>
    </lineage>
</organism>
<comment type="catalytic activity">
    <reaction evidence="7">
        <text>6-diphospho-1D-myo-inositol pentakisphosphate + H2O = 1D-myo-inositol hexakisphosphate + phosphate + H(+)</text>
        <dbReference type="Rhea" id="RHEA:79703"/>
        <dbReference type="ChEBI" id="CHEBI:15377"/>
        <dbReference type="ChEBI" id="CHEBI:15378"/>
        <dbReference type="ChEBI" id="CHEBI:43474"/>
        <dbReference type="ChEBI" id="CHEBI:58130"/>
        <dbReference type="ChEBI" id="CHEBI:230534"/>
        <dbReference type="EC" id="3.6.1.52"/>
    </reaction>
    <physiologicalReaction direction="left-to-right" evidence="7">
        <dbReference type="Rhea" id="RHEA:79704"/>
    </physiologicalReaction>
</comment>
<evidence type="ECO:0000256" key="1">
    <source>
        <dbReference type="ARBA" id="ARBA00012527"/>
    </source>
</evidence>
<evidence type="ECO:0000313" key="9">
    <source>
        <dbReference type="EMBL" id="KAK8885553.1"/>
    </source>
</evidence>
<dbReference type="Proteomes" id="UP001470230">
    <property type="component" value="Unassembled WGS sequence"/>
</dbReference>